<gene>
    <name evidence="2" type="primary">101890558</name>
</gene>
<dbReference type="VEuPathDB" id="VectorBase:MDOMA2_000154"/>
<dbReference type="OrthoDB" id="8061564at2759"/>
<organism evidence="2">
    <name type="scientific">Musca domestica</name>
    <name type="common">House fly</name>
    <dbReference type="NCBI Taxonomy" id="7370"/>
    <lineage>
        <taxon>Eukaryota</taxon>
        <taxon>Metazoa</taxon>
        <taxon>Ecdysozoa</taxon>
        <taxon>Arthropoda</taxon>
        <taxon>Hexapoda</taxon>
        <taxon>Insecta</taxon>
        <taxon>Pterygota</taxon>
        <taxon>Neoptera</taxon>
        <taxon>Endopterygota</taxon>
        <taxon>Diptera</taxon>
        <taxon>Brachycera</taxon>
        <taxon>Muscomorpha</taxon>
        <taxon>Muscoidea</taxon>
        <taxon>Muscidae</taxon>
        <taxon>Musca</taxon>
    </lineage>
</organism>
<reference evidence="2" key="1">
    <citation type="submission" date="2020-05" db="UniProtKB">
        <authorList>
            <consortium name="EnsemblMetazoa"/>
        </authorList>
    </citation>
    <scope>IDENTIFICATION</scope>
    <source>
        <strain evidence="2">Aabys</strain>
    </source>
</reference>
<accession>A0A1I8MXF0</accession>
<proteinExistence type="predicted"/>
<dbReference type="eggNOG" id="ENOG502TAND">
    <property type="taxonomic scope" value="Eukaryota"/>
</dbReference>
<evidence type="ECO:0000256" key="1">
    <source>
        <dbReference type="SAM" id="SignalP"/>
    </source>
</evidence>
<feature type="signal peptide" evidence="1">
    <location>
        <begin position="1"/>
        <end position="22"/>
    </location>
</feature>
<dbReference type="EnsemblMetazoa" id="MDOA009386-RA">
    <property type="protein sequence ID" value="MDOA009386-PA"/>
    <property type="gene ID" value="MDOA009386"/>
</dbReference>
<dbReference type="STRING" id="7370.A0A1I8MXF0"/>
<sequence length="225" mass="24627">MTGLSCLTFVVVAFCCYALSSSKPTRNEISTKNLEHPSAAAAAAAVQHESGHVETEVKPEIRHKRSQLDMGTAAAGLFGAAGTTGELKDFNEFLEELGDNAILQSSLMPQSQEAIDVENMSPLVYYMLLQKIKQLQNSEWQMPTRRTPRLGRSIDYQLFDGAAPITSRGAAGNSAFSTSRDYDSNNGNGLTNDYGVAMARQYLPHVMKKSVQFKPRLGKRTQVCD</sequence>
<keyword evidence="1" id="KW-0732">Signal</keyword>
<protein>
    <submittedName>
        <fullName evidence="2">Uncharacterized protein</fullName>
    </submittedName>
</protein>
<name>A0A1I8MXF0_MUSDO</name>
<dbReference type="RefSeq" id="XP_005190209.2">
    <property type="nucleotide sequence ID" value="XM_005190152.4"/>
</dbReference>
<evidence type="ECO:0000313" key="2">
    <source>
        <dbReference type="EnsemblMetazoa" id="MDOA009386-PA"/>
    </source>
</evidence>
<dbReference type="AlphaFoldDB" id="A0A1I8MXF0"/>
<dbReference type="VEuPathDB" id="VectorBase:MDOA009386"/>
<feature type="chain" id="PRO_5044560977" evidence="1">
    <location>
        <begin position="23"/>
        <end position="225"/>
    </location>
</feature>
<dbReference type="KEGG" id="mde:101890558"/>